<feature type="domain" description="PX-associated" evidence="3">
    <location>
        <begin position="99"/>
        <end position="262"/>
    </location>
</feature>
<name>A0A316YN59_9BASI</name>
<keyword evidence="5" id="KW-1185">Reference proteome</keyword>
<evidence type="ECO:0000256" key="1">
    <source>
        <dbReference type="SAM" id="MobiDB-lite"/>
    </source>
</evidence>
<feature type="region of interest" description="Disordered" evidence="1">
    <location>
        <begin position="896"/>
        <end position="919"/>
    </location>
</feature>
<protein>
    <recommendedName>
        <fullName evidence="6">DUF3818 domain-containing protein</fullName>
    </recommendedName>
</protein>
<dbReference type="GeneID" id="37041166"/>
<reference evidence="4" key="1">
    <citation type="journal article" date="2018" name="Mol. Biol. Evol.">
        <title>Broad Genomic Sampling Reveals a Smut Pathogenic Ancestry of the Fungal Clade Ustilaginomycotina.</title>
        <authorList>
            <person name="Kijpornyongpan T."/>
            <person name="Mondo S.J."/>
            <person name="Barry K."/>
            <person name="Sandor L."/>
            <person name="Lee J."/>
            <person name="Lipzen A."/>
            <person name="Pangilinan J."/>
            <person name="LaButti K."/>
            <person name="Hainaut M."/>
            <person name="Henrissat B."/>
            <person name="Grigoriev I.V."/>
            <person name="Spatafora J.W."/>
            <person name="Aime M.C."/>
        </authorList>
    </citation>
    <scope>NUCLEOTIDE SEQUENCE [LARGE SCALE GENOMIC DNA]</scope>
    <source>
        <strain evidence="4">MCA 4198</strain>
    </source>
</reference>
<accession>A0A316YN59</accession>
<sequence length="919" mass="103064">MSMLNIFKKKRDPSSASSGGVDGREKNGAGLTTSSDKAQTPAASVQENEQEHDKDKVNEKQDGADGAANGSAVGGGTGAGKANGEARAKTAGKPARPRPTLNAEQRHYLLKTLMQMRMQDEARDLEKLGTLTMYGAPFAATRPKLSRIKKDVLKDLADFNYGNKDEGGEVQTEDDDAYEGNDAALLRAEKVKDPFLLRHLFHTHAHTFPGFDGAPQKFWTERLQPFFDEMAARNFSTSDERAEMCKRQFFTLVMTRFLGSFVARGVGVRAPGELKGAGRGEPGSEKWGVGKHWGKGTVKRGLDKPARIDEGLMADIDGLIGSSQKEQEVWQRAGKEWHRIQKDWRSFKEYVVETETGIDEMVGYLQIGNSRNLPPHLKNCVEYARVFVAYMVHTLFVELPNSDDVFNILKTVHALFPYRLAKLGLKVANAELYVRPLISLFLARPAGSKSLLQRFFASSVSKEMATFTKNAEILRKSINDTALSKRIESYVRRGSRPERRAMRAKADEEKIDVVTAILLYAGGKSSDGGQELSESQKDHVRRMEASFLDSVYRSQLDAAYPAGTSVGNEATRRPSIAQDEAATKFAQLKLLLREELKRRDREQALAVGSGSLVPTLLKDLLELVFYDALRKVSHATDLSQHLGNLQAFLDDLIKVRKSGDNTIESWIALCARHEQSLYFLIHEIADVAGPMWEWTQGGADYMSLGTVDPYHPADRKAGHLQVDIERLLQDPRLSDADVESIIKETDNLVQFTRWVKVRNELEMRRNYLLNHPDAAPQSGLCADDIPTKEMKDRIQDVDGLMRELMRKRGVNEDDGLVKNAQRGTEMGEYPMLHFSIPDPLRQHYVGDELSADDQRELKYNPRLVTPTYPSMWATRKLMAPLCESLRAQLPDWKQYDRPFRPRARPPPLVGSLKRTGTIS</sequence>
<dbReference type="GO" id="GO:0035091">
    <property type="term" value="F:phosphatidylinositol binding"/>
    <property type="evidence" value="ECO:0007669"/>
    <property type="project" value="TreeGrafter"/>
</dbReference>
<feature type="region of interest" description="Disordered" evidence="1">
    <location>
        <begin position="1"/>
        <end position="104"/>
    </location>
</feature>
<feature type="compositionally biased region" description="Polar residues" evidence="1">
    <location>
        <begin position="30"/>
        <end position="47"/>
    </location>
</feature>
<dbReference type="EMBL" id="KZ819636">
    <property type="protein sequence ID" value="PWN90641.1"/>
    <property type="molecule type" value="Genomic_DNA"/>
</dbReference>
<dbReference type="STRING" id="215250.A0A316YN59"/>
<evidence type="ECO:0000259" key="3">
    <source>
        <dbReference type="Pfam" id="PF12828"/>
    </source>
</evidence>
<dbReference type="InterPro" id="IPR024555">
    <property type="entry name" value="PX-associated"/>
</dbReference>
<dbReference type="Pfam" id="PF12825">
    <property type="entry name" value="DUF3818"/>
    <property type="match status" value="1"/>
</dbReference>
<dbReference type="Proteomes" id="UP000245768">
    <property type="component" value="Unassembled WGS sequence"/>
</dbReference>
<evidence type="ECO:0008006" key="6">
    <source>
        <dbReference type="Google" id="ProtNLM"/>
    </source>
</evidence>
<evidence type="ECO:0000259" key="2">
    <source>
        <dbReference type="Pfam" id="PF12825"/>
    </source>
</evidence>
<dbReference type="InParanoid" id="A0A316YN59"/>
<proteinExistence type="predicted"/>
<dbReference type="AlphaFoldDB" id="A0A316YN59"/>
<organism evidence="4 5">
    <name type="scientific">Acaromyces ingoldii</name>
    <dbReference type="NCBI Taxonomy" id="215250"/>
    <lineage>
        <taxon>Eukaryota</taxon>
        <taxon>Fungi</taxon>
        <taxon>Dikarya</taxon>
        <taxon>Basidiomycota</taxon>
        <taxon>Ustilaginomycotina</taxon>
        <taxon>Exobasidiomycetes</taxon>
        <taxon>Exobasidiales</taxon>
        <taxon>Cryptobasidiaceae</taxon>
        <taxon>Acaromyces</taxon>
    </lineage>
</organism>
<feature type="compositionally biased region" description="Gly residues" evidence="1">
    <location>
        <begin position="72"/>
        <end position="81"/>
    </location>
</feature>
<evidence type="ECO:0000313" key="5">
    <source>
        <dbReference type="Proteomes" id="UP000245768"/>
    </source>
</evidence>
<evidence type="ECO:0000313" key="4">
    <source>
        <dbReference type="EMBL" id="PWN90641.1"/>
    </source>
</evidence>
<feature type="compositionally biased region" description="Basic and acidic residues" evidence="1">
    <location>
        <begin position="49"/>
        <end position="63"/>
    </location>
</feature>
<feature type="domain" description="PX" evidence="2">
    <location>
        <begin position="370"/>
        <end position="686"/>
    </location>
</feature>
<dbReference type="RefSeq" id="XP_025377839.1">
    <property type="nucleotide sequence ID" value="XM_025519250.1"/>
</dbReference>
<dbReference type="InterPro" id="IPR024554">
    <property type="entry name" value="LEC1-like_C"/>
</dbReference>
<gene>
    <name evidence="4" type="ORF">FA10DRAFT_241499</name>
</gene>
<dbReference type="Pfam" id="PF12828">
    <property type="entry name" value="PXB"/>
    <property type="match status" value="1"/>
</dbReference>
<dbReference type="OrthoDB" id="2414662at2759"/>
<dbReference type="InterPro" id="IPR047168">
    <property type="entry name" value="LEC1-like"/>
</dbReference>
<dbReference type="PANTHER" id="PTHR47185">
    <property type="entry name" value="PX DOMAIN-CONTAINING PROTEIN YPR097W"/>
    <property type="match status" value="1"/>
</dbReference>
<dbReference type="PANTHER" id="PTHR47185:SF1">
    <property type="entry name" value="PX DOMAIN-CONTAINING PROTEIN YPR097W"/>
    <property type="match status" value="1"/>
</dbReference>